<evidence type="ECO:0000313" key="1">
    <source>
        <dbReference type="EMBL" id="KAF2848534.1"/>
    </source>
</evidence>
<accession>A0A6A7B0E1</accession>
<name>A0A6A7B0E1_9PLEO</name>
<organism evidence="1 2">
    <name type="scientific">Plenodomus tracheiphilus IPT5</name>
    <dbReference type="NCBI Taxonomy" id="1408161"/>
    <lineage>
        <taxon>Eukaryota</taxon>
        <taxon>Fungi</taxon>
        <taxon>Dikarya</taxon>
        <taxon>Ascomycota</taxon>
        <taxon>Pezizomycotina</taxon>
        <taxon>Dothideomycetes</taxon>
        <taxon>Pleosporomycetidae</taxon>
        <taxon>Pleosporales</taxon>
        <taxon>Pleosporineae</taxon>
        <taxon>Leptosphaeriaceae</taxon>
        <taxon>Plenodomus</taxon>
    </lineage>
</organism>
<dbReference type="AlphaFoldDB" id="A0A6A7B0E1"/>
<evidence type="ECO:0000313" key="2">
    <source>
        <dbReference type="Proteomes" id="UP000799423"/>
    </source>
</evidence>
<gene>
    <name evidence="1" type="ORF">T440DRAFT_509424</name>
</gene>
<dbReference type="EMBL" id="MU006317">
    <property type="protein sequence ID" value="KAF2848534.1"/>
    <property type="molecule type" value="Genomic_DNA"/>
</dbReference>
<dbReference type="Proteomes" id="UP000799423">
    <property type="component" value="Unassembled WGS sequence"/>
</dbReference>
<reference evidence="1" key="1">
    <citation type="submission" date="2020-01" db="EMBL/GenBank/DDBJ databases">
        <authorList>
            <consortium name="DOE Joint Genome Institute"/>
            <person name="Haridas S."/>
            <person name="Albert R."/>
            <person name="Binder M."/>
            <person name="Bloem J."/>
            <person name="Labutti K."/>
            <person name="Salamov A."/>
            <person name="Andreopoulos B."/>
            <person name="Baker S.E."/>
            <person name="Barry K."/>
            <person name="Bills G."/>
            <person name="Bluhm B.H."/>
            <person name="Cannon C."/>
            <person name="Castanera R."/>
            <person name="Culley D.E."/>
            <person name="Daum C."/>
            <person name="Ezra D."/>
            <person name="Gonzalez J.B."/>
            <person name="Henrissat B."/>
            <person name="Kuo A."/>
            <person name="Liang C."/>
            <person name="Lipzen A."/>
            <person name="Lutzoni F."/>
            <person name="Magnuson J."/>
            <person name="Mondo S."/>
            <person name="Nolan M."/>
            <person name="Ohm R."/>
            <person name="Pangilinan J."/>
            <person name="Park H.-J."/>
            <person name="Ramirez L."/>
            <person name="Alfaro M."/>
            <person name="Sun H."/>
            <person name="Tritt A."/>
            <person name="Yoshinaga Y."/>
            <person name="Zwiers L.-H."/>
            <person name="Turgeon B.G."/>
            <person name="Goodwin S.B."/>
            <person name="Spatafora J.W."/>
            <person name="Crous P.W."/>
            <person name="Grigoriev I.V."/>
        </authorList>
    </citation>
    <scope>NUCLEOTIDE SEQUENCE</scope>
    <source>
        <strain evidence="1">IPT5</strain>
    </source>
</reference>
<keyword evidence="2" id="KW-1185">Reference proteome</keyword>
<protein>
    <submittedName>
        <fullName evidence="1">Uncharacterized protein</fullName>
    </submittedName>
</protein>
<dbReference type="OrthoDB" id="3800314at2759"/>
<sequence length="297" mass="32989">MGPNISSSKKAFTSLSLQIDHHAHDMADHVNAEWARLELVPFLNAVYGPVYGAWVSQIHLAERNLDIVVFDEDNPATVEKVRLALANSDLLTAQEKKDYLYLKQYDRHQLCIDIFVRHAVHHGTVRLWSHGNMPSREFPRDDIIKTLKEDAAREGQTELFNSEKRTFYLKIDDVDMRSNAAATAGGGFEGDLRYDPGHISKYPPQHVPTEGHGYNLGSDGASNRSDGGGTVRHIGDNNIHNRCDNNIPQSGGLPQGSIIQITQNFYGHSYSPQCTAAVQPRGPEASEFYPGAASHNF</sequence>
<proteinExistence type="predicted"/>